<evidence type="ECO:0000313" key="3">
    <source>
        <dbReference type="Proteomes" id="UP000225706"/>
    </source>
</evidence>
<accession>A0A2B4SJQ1</accession>
<dbReference type="AlphaFoldDB" id="A0A2B4SJQ1"/>
<feature type="compositionally biased region" description="Basic and acidic residues" evidence="1">
    <location>
        <begin position="1"/>
        <end position="13"/>
    </location>
</feature>
<evidence type="ECO:0000256" key="1">
    <source>
        <dbReference type="SAM" id="MobiDB-lite"/>
    </source>
</evidence>
<evidence type="ECO:0000313" key="2">
    <source>
        <dbReference type="EMBL" id="PFX28655.1"/>
    </source>
</evidence>
<comment type="caution">
    <text evidence="2">The sequence shown here is derived from an EMBL/GenBank/DDBJ whole genome shotgun (WGS) entry which is preliminary data.</text>
</comment>
<feature type="region of interest" description="Disordered" evidence="1">
    <location>
        <begin position="1"/>
        <end position="20"/>
    </location>
</feature>
<dbReference type="EMBL" id="LSMT01000079">
    <property type="protein sequence ID" value="PFX28655.1"/>
    <property type="molecule type" value="Genomic_DNA"/>
</dbReference>
<gene>
    <name evidence="2" type="ORF">AWC38_SpisGene6591</name>
</gene>
<sequence>MNPDESLRAREEPPPSYEDALQDEHVTRTHLVFLKRVGVALKRAAVVALKELLDLVALKRIGVALKRAAVVALKELLDVLDGSGWSLRMLREDSSKLINTAEIKEQGVASATNIASNSATNPSAGQVPISAPYEPGHNTSQNDQVSRNILVVDIGPDEALYESEEPPPPYDVTLQDQNVFCDFLLVATNPDPSEEPPPSYEDALQDEHLQLAVSERASSVVGAGNGTRQLEIAPPPYDEDMPQSEQDSPRLYVLVHI</sequence>
<dbReference type="Proteomes" id="UP000225706">
    <property type="component" value="Unassembled WGS sequence"/>
</dbReference>
<feature type="region of interest" description="Disordered" evidence="1">
    <location>
        <begin position="218"/>
        <end position="249"/>
    </location>
</feature>
<keyword evidence="3" id="KW-1185">Reference proteome</keyword>
<proteinExistence type="predicted"/>
<name>A0A2B4SJQ1_STYPI</name>
<reference evidence="3" key="1">
    <citation type="journal article" date="2017" name="bioRxiv">
        <title>Comparative analysis of the genomes of Stylophora pistillata and Acropora digitifera provides evidence for extensive differences between species of corals.</title>
        <authorList>
            <person name="Voolstra C.R."/>
            <person name="Li Y."/>
            <person name="Liew Y.J."/>
            <person name="Baumgarten S."/>
            <person name="Zoccola D."/>
            <person name="Flot J.-F."/>
            <person name="Tambutte S."/>
            <person name="Allemand D."/>
            <person name="Aranda M."/>
        </authorList>
    </citation>
    <scope>NUCLEOTIDE SEQUENCE [LARGE SCALE GENOMIC DNA]</scope>
</reference>
<protein>
    <submittedName>
        <fullName evidence="2">Uncharacterized protein</fullName>
    </submittedName>
</protein>
<organism evidence="2 3">
    <name type="scientific">Stylophora pistillata</name>
    <name type="common">Smooth cauliflower coral</name>
    <dbReference type="NCBI Taxonomy" id="50429"/>
    <lineage>
        <taxon>Eukaryota</taxon>
        <taxon>Metazoa</taxon>
        <taxon>Cnidaria</taxon>
        <taxon>Anthozoa</taxon>
        <taxon>Hexacorallia</taxon>
        <taxon>Scleractinia</taxon>
        <taxon>Astrocoeniina</taxon>
        <taxon>Pocilloporidae</taxon>
        <taxon>Stylophora</taxon>
    </lineage>
</organism>